<dbReference type="InterPro" id="IPR036390">
    <property type="entry name" value="WH_DNA-bd_sf"/>
</dbReference>
<dbReference type="InterPro" id="IPR002571">
    <property type="entry name" value="HrcA"/>
</dbReference>
<comment type="function">
    <text evidence="5">Negative regulator of class I heat shock genes (grpE-dnaK-dnaJ and groELS operons). Prevents heat-shock induction of these operons.</text>
</comment>
<dbReference type="Gene3D" id="3.30.450.40">
    <property type="match status" value="1"/>
</dbReference>
<sequence length="245" mass="27882">MLTARQRSLLEAIVNEFMLTAEAVGSIDLPEKYELRVSPATIRNEMARLVQLGYLDKPHASSGRVPTTQAFKYFLQDLIDDVSNEFDYSERAYFAEDMFQKRYNIDQLLISAVRALNAITGNASIALIEDKIYHAGLYSLLEDPEFQDIEELKKILSILEDYSELVGIFSKHRNTDPVKVLIGEELGYDMLDKSAIVFSNITSMQGRDGYIAVFGPNRMNYRKVIPAMRYISETIGNVLKSWNIT</sequence>
<reference evidence="7 8" key="1">
    <citation type="journal article" date="2015" name="Nature">
        <title>rRNA introns, odd ribosomes, and small enigmatic genomes across a large radiation of phyla.</title>
        <authorList>
            <person name="Brown C.T."/>
            <person name="Hug L.A."/>
            <person name="Thomas B.C."/>
            <person name="Sharon I."/>
            <person name="Castelle C.J."/>
            <person name="Singh A."/>
            <person name="Wilkins M.J."/>
            <person name="Williams K.H."/>
            <person name="Banfield J.F."/>
        </authorList>
    </citation>
    <scope>NUCLEOTIDE SEQUENCE [LARGE SCALE GENOMIC DNA]</scope>
</reference>
<gene>
    <name evidence="5" type="primary">hrcA</name>
    <name evidence="7" type="ORF">US52_C0001G0011</name>
</gene>
<dbReference type="InterPro" id="IPR021153">
    <property type="entry name" value="HrcA_C"/>
</dbReference>
<dbReference type="GO" id="GO:0003677">
    <property type="term" value="F:DNA binding"/>
    <property type="evidence" value="ECO:0007669"/>
    <property type="project" value="InterPro"/>
</dbReference>
<evidence type="ECO:0000256" key="3">
    <source>
        <dbReference type="ARBA" id="ARBA00023016"/>
    </source>
</evidence>
<protein>
    <recommendedName>
        <fullName evidence="5">Heat-inducible transcription repressor HrcA</fullName>
    </recommendedName>
</protein>
<evidence type="ECO:0000313" key="7">
    <source>
        <dbReference type="EMBL" id="KKQ36343.1"/>
    </source>
</evidence>
<comment type="similarity">
    <text evidence="5">Belongs to the HrcA family.</text>
</comment>
<keyword evidence="1 5" id="KW-0678">Repressor</keyword>
<keyword evidence="3 5" id="KW-0346">Stress response</keyword>
<evidence type="ECO:0000256" key="1">
    <source>
        <dbReference type="ARBA" id="ARBA00022491"/>
    </source>
</evidence>
<evidence type="ECO:0000259" key="6">
    <source>
        <dbReference type="Pfam" id="PF01628"/>
    </source>
</evidence>
<keyword evidence="4 5" id="KW-0804">Transcription</keyword>
<accession>A0A0G0GZE6</accession>
<dbReference type="PANTHER" id="PTHR34824">
    <property type="entry name" value="HEAT-INDUCIBLE TRANSCRIPTION REPRESSOR HRCA"/>
    <property type="match status" value="1"/>
</dbReference>
<dbReference type="Proteomes" id="UP000034852">
    <property type="component" value="Unassembled WGS sequence"/>
</dbReference>
<dbReference type="InterPro" id="IPR029016">
    <property type="entry name" value="GAF-like_dom_sf"/>
</dbReference>
<organism evidence="7 8">
    <name type="scientific">candidate division WS6 bacterium GW2011_GWA2_37_6</name>
    <dbReference type="NCBI Taxonomy" id="1619087"/>
    <lineage>
        <taxon>Bacteria</taxon>
        <taxon>Candidatus Dojkabacteria</taxon>
    </lineage>
</organism>
<comment type="caution">
    <text evidence="7">The sequence shown here is derived from an EMBL/GenBank/DDBJ whole genome shotgun (WGS) entry which is preliminary data.</text>
</comment>
<dbReference type="PANTHER" id="PTHR34824:SF1">
    <property type="entry name" value="HEAT-INDUCIBLE TRANSCRIPTION REPRESSOR HRCA"/>
    <property type="match status" value="1"/>
</dbReference>
<evidence type="ECO:0000313" key="8">
    <source>
        <dbReference type="Proteomes" id="UP000034852"/>
    </source>
</evidence>
<dbReference type="InterPro" id="IPR036388">
    <property type="entry name" value="WH-like_DNA-bd_sf"/>
</dbReference>
<dbReference type="EMBL" id="LBTH01000001">
    <property type="protein sequence ID" value="KKQ36343.1"/>
    <property type="molecule type" value="Genomic_DNA"/>
</dbReference>
<dbReference type="AlphaFoldDB" id="A0A0G0GZE6"/>
<name>A0A0G0GZE6_9BACT</name>
<proteinExistence type="inferred from homology"/>
<dbReference type="Gene3D" id="1.10.10.10">
    <property type="entry name" value="Winged helix-like DNA-binding domain superfamily/Winged helix DNA-binding domain"/>
    <property type="match status" value="1"/>
</dbReference>
<evidence type="ECO:0000256" key="4">
    <source>
        <dbReference type="ARBA" id="ARBA00023163"/>
    </source>
</evidence>
<evidence type="ECO:0000256" key="2">
    <source>
        <dbReference type="ARBA" id="ARBA00023015"/>
    </source>
</evidence>
<dbReference type="SUPFAM" id="SSF55781">
    <property type="entry name" value="GAF domain-like"/>
    <property type="match status" value="1"/>
</dbReference>
<feature type="domain" description="Heat-inducible transcription repressor HrcA C-terminal" evidence="6">
    <location>
        <begin position="95"/>
        <end position="225"/>
    </location>
</feature>
<evidence type="ECO:0000256" key="5">
    <source>
        <dbReference type="HAMAP-Rule" id="MF_00081"/>
    </source>
</evidence>
<dbReference type="SUPFAM" id="SSF46785">
    <property type="entry name" value="Winged helix' DNA-binding domain"/>
    <property type="match status" value="1"/>
</dbReference>
<keyword evidence="2 5" id="KW-0805">Transcription regulation</keyword>
<dbReference type="GO" id="GO:0045892">
    <property type="term" value="P:negative regulation of DNA-templated transcription"/>
    <property type="evidence" value="ECO:0007669"/>
    <property type="project" value="UniProtKB-UniRule"/>
</dbReference>
<dbReference type="PATRIC" id="fig|1619087.5.peg.12"/>
<dbReference type="Pfam" id="PF01628">
    <property type="entry name" value="HrcA"/>
    <property type="match status" value="1"/>
</dbReference>
<dbReference type="HAMAP" id="MF_00081">
    <property type="entry name" value="HrcA"/>
    <property type="match status" value="1"/>
</dbReference>